<comment type="catalytic activity">
    <reaction evidence="11 12">
        <text>2-formamido-N(1)-(5-O-phospho-beta-D-ribosyl)acetamidine + ATP = 5-amino-1-(5-phospho-beta-D-ribosyl)imidazole + ADP + phosphate + H(+)</text>
        <dbReference type="Rhea" id="RHEA:23032"/>
        <dbReference type="ChEBI" id="CHEBI:15378"/>
        <dbReference type="ChEBI" id="CHEBI:30616"/>
        <dbReference type="ChEBI" id="CHEBI:43474"/>
        <dbReference type="ChEBI" id="CHEBI:137981"/>
        <dbReference type="ChEBI" id="CHEBI:147287"/>
        <dbReference type="ChEBI" id="CHEBI:456216"/>
        <dbReference type="EC" id="6.3.3.1"/>
    </reaction>
</comment>
<dbReference type="RefSeq" id="WP_073035786.1">
    <property type="nucleotide sequence ID" value="NZ_FQVB01000003.1"/>
</dbReference>
<dbReference type="GO" id="GO:0005829">
    <property type="term" value="C:cytosol"/>
    <property type="evidence" value="ECO:0007669"/>
    <property type="project" value="TreeGrafter"/>
</dbReference>
<comment type="subcellular location">
    <subcellularLocation>
        <location evidence="12">Cytoplasm</location>
    </subcellularLocation>
</comment>
<dbReference type="InterPro" id="IPR036921">
    <property type="entry name" value="PurM-like_N_sf"/>
</dbReference>
<dbReference type="InterPro" id="IPR010918">
    <property type="entry name" value="PurM-like_C_dom"/>
</dbReference>
<evidence type="ECO:0000259" key="13">
    <source>
        <dbReference type="Pfam" id="PF00586"/>
    </source>
</evidence>
<dbReference type="GO" id="GO:0046084">
    <property type="term" value="P:adenine biosynthetic process"/>
    <property type="evidence" value="ECO:0007669"/>
    <property type="project" value="TreeGrafter"/>
</dbReference>
<comment type="pathway">
    <text evidence="1 12">Purine metabolism; IMP biosynthesis via de novo pathway; 5-amino-1-(5-phospho-D-ribosyl)imidazole from N(2)-formyl-N(1)-(5-phospho-D-ribosyl)glycinamide: step 2/2.</text>
</comment>
<dbReference type="NCBIfam" id="TIGR00878">
    <property type="entry name" value="purM"/>
    <property type="match status" value="1"/>
</dbReference>
<dbReference type="Proteomes" id="UP000184076">
    <property type="component" value="Unassembled WGS sequence"/>
</dbReference>
<keyword evidence="5 12" id="KW-0436">Ligase</keyword>
<evidence type="ECO:0000313" key="16">
    <source>
        <dbReference type="Proteomes" id="UP000184076"/>
    </source>
</evidence>
<name>A0A1M4S9S5_9BACT</name>
<dbReference type="STRING" id="1121391.SAMN02745206_00031"/>
<evidence type="ECO:0000256" key="1">
    <source>
        <dbReference type="ARBA" id="ARBA00004686"/>
    </source>
</evidence>
<keyword evidence="12" id="KW-0963">Cytoplasm</keyword>
<proteinExistence type="inferred from homology"/>
<dbReference type="EMBL" id="FQVB01000003">
    <property type="protein sequence ID" value="SHE28951.1"/>
    <property type="molecule type" value="Genomic_DNA"/>
</dbReference>
<organism evidence="15 16">
    <name type="scientific">Desulfacinum infernum DSM 9756</name>
    <dbReference type="NCBI Taxonomy" id="1121391"/>
    <lineage>
        <taxon>Bacteria</taxon>
        <taxon>Pseudomonadati</taxon>
        <taxon>Thermodesulfobacteriota</taxon>
        <taxon>Syntrophobacteria</taxon>
        <taxon>Syntrophobacterales</taxon>
        <taxon>Syntrophobacteraceae</taxon>
        <taxon>Desulfacinum</taxon>
    </lineage>
</organism>
<dbReference type="OrthoDB" id="9777881at2"/>
<evidence type="ECO:0000256" key="12">
    <source>
        <dbReference type="HAMAP-Rule" id="MF_00741"/>
    </source>
</evidence>
<evidence type="ECO:0000256" key="6">
    <source>
        <dbReference type="ARBA" id="ARBA00022741"/>
    </source>
</evidence>
<evidence type="ECO:0000259" key="14">
    <source>
        <dbReference type="Pfam" id="PF02769"/>
    </source>
</evidence>
<dbReference type="EC" id="6.3.3.1" evidence="3 12"/>
<gene>
    <name evidence="12" type="primary">purM</name>
    <name evidence="15" type="ORF">SAMN02745206_00031</name>
</gene>
<dbReference type="SUPFAM" id="SSF55326">
    <property type="entry name" value="PurM N-terminal domain-like"/>
    <property type="match status" value="1"/>
</dbReference>
<feature type="domain" description="PurM-like C-terminal" evidence="14">
    <location>
        <begin position="176"/>
        <end position="339"/>
    </location>
</feature>
<dbReference type="Pfam" id="PF00586">
    <property type="entry name" value="AIRS"/>
    <property type="match status" value="1"/>
</dbReference>
<evidence type="ECO:0000313" key="15">
    <source>
        <dbReference type="EMBL" id="SHE28951.1"/>
    </source>
</evidence>
<evidence type="ECO:0000256" key="3">
    <source>
        <dbReference type="ARBA" id="ARBA00013047"/>
    </source>
</evidence>
<protein>
    <recommendedName>
        <fullName evidence="4 12">Phosphoribosylformylglycinamidine cyclo-ligase</fullName>
        <ecNumber evidence="3 12">6.3.3.1</ecNumber>
    </recommendedName>
    <alternativeName>
        <fullName evidence="9 12">AIR synthase</fullName>
    </alternativeName>
    <alternativeName>
        <fullName evidence="10 12">AIRS</fullName>
    </alternativeName>
    <alternativeName>
        <fullName evidence="8 12">Phosphoribosyl-aminoimidazole synthetase</fullName>
    </alternativeName>
</protein>
<dbReference type="UniPathway" id="UPA00074">
    <property type="reaction ID" value="UER00129"/>
</dbReference>
<accession>A0A1M4S9S5</accession>
<evidence type="ECO:0000256" key="5">
    <source>
        <dbReference type="ARBA" id="ARBA00022598"/>
    </source>
</evidence>
<dbReference type="GO" id="GO:0004637">
    <property type="term" value="F:phosphoribosylamine-glycine ligase activity"/>
    <property type="evidence" value="ECO:0007669"/>
    <property type="project" value="TreeGrafter"/>
</dbReference>
<dbReference type="GO" id="GO:0005524">
    <property type="term" value="F:ATP binding"/>
    <property type="evidence" value="ECO:0007669"/>
    <property type="project" value="UniProtKB-KW"/>
</dbReference>
<keyword evidence="6 12" id="KW-0547">Nucleotide-binding</keyword>
<dbReference type="AlphaFoldDB" id="A0A1M4S9S5"/>
<dbReference type="FunFam" id="3.30.1330.10:FF:000001">
    <property type="entry name" value="Phosphoribosylformylglycinamidine cyclo-ligase"/>
    <property type="match status" value="1"/>
</dbReference>
<comment type="similarity">
    <text evidence="2 12">Belongs to the AIR synthase family.</text>
</comment>
<keyword evidence="12" id="KW-0658">Purine biosynthesis</keyword>
<dbReference type="SUPFAM" id="SSF56042">
    <property type="entry name" value="PurM C-terminal domain-like"/>
    <property type="match status" value="1"/>
</dbReference>
<dbReference type="Gene3D" id="3.90.650.10">
    <property type="entry name" value="PurM-like C-terminal domain"/>
    <property type="match status" value="1"/>
</dbReference>
<evidence type="ECO:0000256" key="11">
    <source>
        <dbReference type="ARBA" id="ARBA00049057"/>
    </source>
</evidence>
<dbReference type="Gene3D" id="3.30.1330.10">
    <property type="entry name" value="PurM-like, N-terminal domain"/>
    <property type="match status" value="1"/>
</dbReference>
<keyword evidence="16" id="KW-1185">Reference proteome</keyword>
<evidence type="ECO:0000256" key="7">
    <source>
        <dbReference type="ARBA" id="ARBA00022840"/>
    </source>
</evidence>
<reference evidence="16" key="1">
    <citation type="submission" date="2016-11" db="EMBL/GenBank/DDBJ databases">
        <authorList>
            <person name="Varghese N."/>
            <person name="Submissions S."/>
        </authorList>
    </citation>
    <scope>NUCLEOTIDE SEQUENCE [LARGE SCALE GENOMIC DNA]</scope>
    <source>
        <strain evidence="16">DSM 9756</strain>
    </source>
</reference>
<sequence>MTKQSRYKEAGVDLDKANELVKRIQPLVRQTFHANVITDIGGFGGLYSVDCSDMKSPVLVSSTDGVGTKLKVAFWADKHDTVGIDLVAMCVNDIIVQGARPLFFLDYLAVGSMDLDRVEAIIRGIAEGCKQANCSLIGGETAEMPGFYGPDEYDLAGFAVGLVDNPQIIDGSTIHKGDQIIGLASSGLHSNGYSLVRRVLFDELKMTPDTYLPECGRSAAEELLEPTRIYVDPVLKLLKQFEISGMAHITGGGFEDNLARILPQPCQAVVEKKSWERPSIFSFLQEAGKISEEEMLHVFNCGIGYVLVVREKDLDEILGRLAGMGQKAYRIGEVVTREGDAPPVRLV</sequence>
<dbReference type="GO" id="GO:0004641">
    <property type="term" value="F:phosphoribosylformylglycinamidine cyclo-ligase activity"/>
    <property type="evidence" value="ECO:0007669"/>
    <property type="project" value="UniProtKB-UniRule"/>
</dbReference>
<keyword evidence="7 12" id="KW-0067">ATP-binding</keyword>
<evidence type="ECO:0000256" key="4">
    <source>
        <dbReference type="ARBA" id="ARBA00020367"/>
    </source>
</evidence>
<dbReference type="Pfam" id="PF02769">
    <property type="entry name" value="AIRS_C"/>
    <property type="match status" value="1"/>
</dbReference>
<dbReference type="InterPro" id="IPR016188">
    <property type="entry name" value="PurM-like_N"/>
</dbReference>
<evidence type="ECO:0000256" key="2">
    <source>
        <dbReference type="ARBA" id="ARBA00010280"/>
    </source>
</evidence>
<evidence type="ECO:0000256" key="9">
    <source>
        <dbReference type="ARBA" id="ARBA00032931"/>
    </source>
</evidence>
<evidence type="ECO:0000256" key="10">
    <source>
        <dbReference type="ARBA" id="ARBA00033093"/>
    </source>
</evidence>
<dbReference type="PANTHER" id="PTHR10520">
    <property type="entry name" value="TRIFUNCTIONAL PURINE BIOSYNTHETIC PROTEIN ADENOSINE-3-RELATED"/>
    <property type="match status" value="1"/>
</dbReference>
<dbReference type="PANTHER" id="PTHR10520:SF12">
    <property type="entry name" value="TRIFUNCTIONAL PURINE BIOSYNTHETIC PROTEIN ADENOSINE-3"/>
    <property type="match status" value="1"/>
</dbReference>
<dbReference type="FunFam" id="3.90.650.10:FF:000001">
    <property type="entry name" value="Phosphoribosylformylglycinamidine cyclo-ligase"/>
    <property type="match status" value="1"/>
</dbReference>
<evidence type="ECO:0000256" key="8">
    <source>
        <dbReference type="ARBA" id="ARBA00031908"/>
    </source>
</evidence>
<dbReference type="HAMAP" id="MF_00741">
    <property type="entry name" value="AIRS"/>
    <property type="match status" value="1"/>
</dbReference>
<dbReference type="InterPro" id="IPR036676">
    <property type="entry name" value="PurM-like_C_sf"/>
</dbReference>
<dbReference type="InterPro" id="IPR004733">
    <property type="entry name" value="PurM_cligase"/>
</dbReference>
<dbReference type="CDD" id="cd02196">
    <property type="entry name" value="PurM"/>
    <property type="match status" value="1"/>
</dbReference>
<feature type="domain" description="PurM-like N-terminal" evidence="13">
    <location>
        <begin position="58"/>
        <end position="163"/>
    </location>
</feature>
<dbReference type="GO" id="GO:0006189">
    <property type="term" value="P:'de novo' IMP biosynthetic process"/>
    <property type="evidence" value="ECO:0007669"/>
    <property type="project" value="UniProtKB-UniRule"/>
</dbReference>